<sequence length="120" mass="12807">MPKPWICSVTCAPTICAPSKLAGFSIENRLHKTLCLAADQRLTIALIRELTDPDGPSPGQGRRFRQAQTGNLGPGISATRHIVAIERVGAFDTGQGLNAEHAFVAGLVRQTRRAGYIADA</sequence>
<dbReference type="Proteomes" id="UP000251088">
    <property type="component" value="Unassembled WGS sequence"/>
</dbReference>
<accession>A0A2X3ERB7</accession>
<evidence type="ECO:0000313" key="2">
    <source>
        <dbReference type="EMBL" id="SQC38981.1"/>
    </source>
</evidence>
<feature type="region of interest" description="Disordered" evidence="1">
    <location>
        <begin position="50"/>
        <end position="73"/>
    </location>
</feature>
<gene>
    <name evidence="2" type="ORF">NCTC9128_05100</name>
</gene>
<reference evidence="2 3" key="1">
    <citation type="submission" date="2018-06" db="EMBL/GenBank/DDBJ databases">
        <authorList>
            <consortium name="Pathogen Informatics"/>
            <person name="Doyle S."/>
        </authorList>
    </citation>
    <scope>NUCLEOTIDE SEQUENCE [LARGE SCALE GENOMIC DNA]</scope>
    <source>
        <strain evidence="2 3">NCTC9128</strain>
    </source>
</reference>
<evidence type="ECO:0000256" key="1">
    <source>
        <dbReference type="SAM" id="MobiDB-lite"/>
    </source>
</evidence>
<dbReference type="AlphaFoldDB" id="A0A2X3ERB7"/>
<proteinExistence type="predicted"/>
<protein>
    <submittedName>
        <fullName evidence="2">Uncharacterized protein</fullName>
    </submittedName>
</protein>
<name>A0A2X3ERB7_KLEPN</name>
<organism evidence="2 3">
    <name type="scientific">Klebsiella pneumoniae</name>
    <dbReference type="NCBI Taxonomy" id="573"/>
    <lineage>
        <taxon>Bacteria</taxon>
        <taxon>Pseudomonadati</taxon>
        <taxon>Pseudomonadota</taxon>
        <taxon>Gammaproteobacteria</taxon>
        <taxon>Enterobacterales</taxon>
        <taxon>Enterobacteriaceae</taxon>
        <taxon>Klebsiella/Raoultella group</taxon>
        <taxon>Klebsiella</taxon>
        <taxon>Klebsiella pneumoniae complex</taxon>
    </lineage>
</organism>
<dbReference type="EMBL" id="UAWN01000014">
    <property type="protein sequence ID" value="SQC38981.1"/>
    <property type="molecule type" value="Genomic_DNA"/>
</dbReference>
<evidence type="ECO:0000313" key="3">
    <source>
        <dbReference type="Proteomes" id="UP000251088"/>
    </source>
</evidence>